<dbReference type="HOGENOM" id="CLU_1415835_0_0_1"/>
<dbReference type="Proteomes" id="UP000029665">
    <property type="component" value="Unassembled WGS sequence"/>
</dbReference>
<evidence type="ECO:0000313" key="3">
    <source>
        <dbReference type="Proteomes" id="UP000029665"/>
    </source>
</evidence>
<protein>
    <submittedName>
        <fullName evidence="2">Uncharacterized protein</fullName>
    </submittedName>
</protein>
<dbReference type="EMBL" id="CCBP010000115">
    <property type="protein sequence ID" value="CDO72711.1"/>
    <property type="molecule type" value="Genomic_DNA"/>
</dbReference>
<reference evidence="2" key="1">
    <citation type="submission" date="2014-01" db="EMBL/GenBank/DDBJ databases">
        <title>The genome of the white-rot fungus Pycnoporus cinnabarinus: a basidiomycete model with a versatile arsenal for lignocellulosic biomass breakdown.</title>
        <authorList>
            <person name="Levasseur A."/>
            <person name="Lomascolo A."/>
            <person name="Ruiz-Duenas F.J."/>
            <person name="Uzan E."/>
            <person name="Piumi F."/>
            <person name="Kues U."/>
            <person name="Ram A.F.J."/>
            <person name="Murat C."/>
            <person name="Haon M."/>
            <person name="Benoit I."/>
            <person name="Arfi Y."/>
            <person name="Chevret D."/>
            <person name="Drula E."/>
            <person name="Kwon M.J."/>
            <person name="Gouret P."/>
            <person name="Lesage-Meessen L."/>
            <person name="Lombard V."/>
            <person name="Mariette J."/>
            <person name="Noirot C."/>
            <person name="Park J."/>
            <person name="Patyshakuliyeva A."/>
            <person name="Wieneger R.A.B."/>
            <person name="Wosten H.A.B."/>
            <person name="Martin F."/>
            <person name="Coutinho P.M."/>
            <person name="de Vries R."/>
            <person name="Martinez A.T."/>
            <person name="Klopp C."/>
            <person name="Pontarotti P."/>
            <person name="Henrissat B."/>
            <person name="Record E."/>
        </authorList>
    </citation>
    <scope>NUCLEOTIDE SEQUENCE [LARGE SCALE GENOMIC DNA]</scope>
    <source>
        <strain evidence="2">BRFM137</strain>
    </source>
</reference>
<evidence type="ECO:0000256" key="1">
    <source>
        <dbReference type="SAM" id="MobiDB-lite"/>
    </source>
</evidence>
<organism evidence="2 3">
    <name type="scientific">Pycnoporus cinnabarinus</name>
    <name type="common">Cinnabar-red polypore</name>
    <name type="synonym">Trametes cinnabarina</name>
    <dbReference type="NCBI Taxonomy" id="5643"/>
    <lineage>
        <taxon>Eukaryota</taxon>
        <taxon>Fungi</taxon>
        <taxon>Dikarya</taxon>
        <taxon>Basidiomycota</taxon>
        <taxon>Agaricomycotina</taxon>
        <taxon>Agaricomycetes</taxon>
        <taxon>Polyporales</taxon>
        <taxon>Polyporaceae</taxon>
        <taxon>Trametes</taxon>
    </lineage>
</organism>
<sequence>MENVAAGPGTSFEVDKPVDGEPPVARRRRLRRALRTSQIAVRQMTKQTQIATGSATTNGSDRCDFEGVDVPLGVSVRVPGIVEVDDGAEPEPDCVVDVDEDTGGSFPAKWLVTGSFDVVVIEETVLVNPIVKVPVSVPKSSMVSLADMGCSVLMDTSSGPAVVANPCRRIDRSRDSNMKSFGAEIRGISTVM</sequence>
<gene>
    <name evidence="2" type="ORF">BN946_scf184985.g131</name>
</gene>
<name>A0A060SER5_PYCCI</name>
<keyword evidence="3" id="KW-1185">Reference proteome</keyword>
<comment type="caution">
    <text evidence="2">The sequence shown here is derived from an EMBL/GenBank/DDBJ whole genome shotgun (WGS) entry which is preliminary data.</text>
</comment>
<evidence type="ECO:0000313" key="2">
    <source>
        <dbReference type="EMBL" id="CDO72711.1"/>
    </source>
</evidence>
<proteinExistence type="predicted"/>
<accession>A0A060SER5</accession>
<dbReference type="AlphaFoldDB" id="A0A060SER5"/>
<feature type="region of interest" description="Disordered" evidence="1">
    <location>
        <begin position="1"/>
        <end position="22"/>
    </location>
</feature>